<keyword evidence="3" id="KW-1185">Reference proteome</keyword>
<dbReference type="OrthoDB" id="47942at2"/>
<dbReference type="STRING" id="484019.THA_457"/>
<evidence type="ECO:0000313" key="2">
    <source>
        <dbReference type="EMBL" id="ACJ74948.1"/>
    </source>
</evidence>
<dbReference type="AlphaFoldDB" id="B7IFT4"/>
<dbReference type="RefSeq" id="WP_004104229.1">
    <property type="nucleotide sequence ID" value="NC_011653.1"/>
</dbReference>
<dbReference type="KEGG" id="taf:THA_457"/>
<organism evidence="2 3">
    <name type="scientific">Thermosipho africanus (strain TCF52B)</name>
    <dbReference type="NCBI Taxonomy" id="484019"/>
    <lineage>
        <taxon>Bacteria</taxon>
        <taxon>Thermotogati</taxon>
        <taxon>Thermotogota</taxon>
        <taxon>Thermotogae</taxon>
        <taxon>Thermotogales</taxon>
        <taxon>Fervidobacteriaceae</taxon>
        <taxon>Thermosipho</taxon>
    </lineage>
</organism>
<evidence type="ECO:0000256" key="1">
    <source>
        <dbReference type="SAM" id="Phobius"/>
    </source>
</evidence>
<name>B7IFT4_THEAB</name>
<keyword evidence="1" id="KW-1133">Transmembrane helix</keyword>
<reference evidence="2 3" key="1">
    <citation type="journal article" date="2009" name="J. Bacteriol.">
        <title>The genome of Thermosipho africanus TCF52B: lateral genetic connections to the Firmicutes and Archaea.</title>
        <authorList>
            <person name="Nesboe C.L."/>
            <person name="Bapteste E."/>
            <person name="Curtis B."/>
            <person name="Dahle H."/>
            <person name="Lopez P."/>
            <person name="Macleod D."/>
            <person name="Dlutek M."/>
            <person name="Bowman S."/>
            <person name="Zhaxybayeva O."/>
            <person name="Birkeland N.-K."/>
            <person name="Doolittle W.F."/>
        </authorList>
    </citation>
    <scope>NUCLEOTIDE SEQUENCE [LARGE SCALE GENOMIC DNA]</scope>
    <source>
        <strain evidence="2 3">TCF52B</strain>
    </source>
</reference>
<evidence type="ECO:0000313" key="3">
    <source>
        <dbReference type="Proteomes" id="UP000002453"/>
    </source>
</evidence>
<keyword evidence="1" id="KW-0812">Transmembrane</keyword>
<accession>B7IFT4</accession>
<dbReference type="HOGENOM" id="CLU_1554570_0_0_0"/>
<proteinExistence type="predicted"/>
<protein>
    <submittedName>
        <fullName evidence="2">Uncharacterized protein</fullName>
    </submittedName>
</protein>
<dbReference type="Proteomes" id="UP000002453">
    <property type="component" value="Chromosome"/>
</dbReference>
<dbReference type="EMBL" id="CP001185">
    <property type="protein sequence ID" value="ACJ74948.1"/>
    <property type="molecule type" value="Genomic_DNA"/>
</dbReference>
<feature type="transmembrane region" description="Helical" evidence="1">
    <location>
        <begin position="6"/>
        <end position="25"/>
    </location>
</feature>
<sequence length="175" mass="20792">MKIAFVAFLITLINLALILTIAFVYQKNMEIVEIQSPPYFYFTNPYSKFFSNLKKQLILQKILSETKIYGKSPFLVESIQKLDEVKYFLKVFNVDYFEKTISKKYWWGTSEIEVLRFKDIIFYYIPIVEVAKSDEKFGKILFYSLKGKKMFLDPEDLNPISIELLKKYGVKIHEE</sequence>
<gene>
    <name evidence="2" type="ordered locus">THA_457</name>
</gene>
<keyword evidence="1" id="KW-0472">Membrane</keyword>